<organism evidence="2 3">
    <name type="scientific">Tothia fuscella</name>
    <dbReference type="NCBI Taxonomy" id="1048955"/>
    <lineage>
        <taxon>Eukaryota</taxon>
        <taxon>Fungi</taxon>
        <taxon>Dikarya</taxon>
        <taxon>Ascomycota</taxon>
        <taxon>Pezizomycotina</taxon>
        <taxon>Dothideomycetes</taxon>
        <taxon>Pleosporomycetidae</taxon>
        <taxon>Venturiales</taxon>
        <taxon>Cylindrosympodiaceae</taxon>
        <taxon>Tothia</taxon>
    </lineage>
</organism>
<gene>
    <name evidence="2" type="ORF">EJ08DRAFT_650256</name>
</gene>
<dbReference type="EMBL" id="MU007045">
    <property type="protein sequence ID" value="KAF2429587.1"/>
    <property type="molecule type" value="Genomic_DNA"/>
</dbReference>
<comment type="caution">
    <text evidence="2">The sequence shown here is derived from an EMBL/GenBank/DDBJ whole genome shotgun (WGS) entry which is preliminary data.</text>
</comment>
<dbReference type="Proteomes" id="UP000800235">
    <property type="component" value="Unassembled WGS sequence"/>
</dbReference>
<evidence type="ECO:0000313" key="2">
    <source>
        <dbReference type="EMBL" id="KAF2429587.1"/>
    </source>
</evidence>
<protein>
    <submittedName>
        <fullName evidence="2">Uncharacterized protein</fullName>
    </submittedName>
</protein>
<dbReference type="AlphaFoldDB" id="A0A9P4NQ23"/>
<evidence type="ECO:0000313" key="3">
    <source>
        <dbReference type="Proteomes" id="UP000800235"/>
    </source>
</evidence>
<name>A0A9P4NQ23_9PEZI</name>
<reference evidence="2" key="1">
    <citation type="journal article" date="2020" name="Stud. Mycol.">
        <title>101 Dothideomycetes genomes: a test case for predicting lifestyles and emergence of pathogens.</title>
        <authorList>
            <person name="Haridas S."/>
            <person name="Albert R."/>
            <person name="Binder M."/>
            <person name="Bloem J."/>
            <person name="Labutti K."/>
            <person name="Salamov A."/>
            <person name="Andreopoulos B."/>
            <person name="Baker S."/>
            <person name="Barry K."/>
            <person name="Bills G."/>
            <person name="Bluhm B."/>
            <person name="Cannon C."/>
            <person name="Castanera R."/>
            <person name="Culley D."/>
            <person name="Daum C."/>
            <person name="Ezra D."/>
            <person name="Gonzalez J."/>
            <person name="Henrissat B."/>
            <person name="Kuo A."/>
            <person name="Liang C."/>
            <person name="Lipzen A."/>
            <person name="Lutzoni F."/>
            <person name="Magnuson J."/>
            <person name="Mondo S."/>
            <person name="Nolan M."/>
            <person name="Ohm R."/>
            <person name="Pangilinan J."/>
            <person name="Park H.-J."/>
            <person name="Ramirez L."/>
            <person name="Alfaro M."/>
            <person name="Sun H."/>
            <person name="Tritt A."/>
            <person name="Yoshinaga Y."/>
            <person name="Zwiers L.-H."/>
            <person name="Turgeon B."/>
            <person name="Goodwin S."/>
            <person name="Spatafora J."/>
            <person name="Crous P."/>
            <person name="Grigoriev I."/>
        </authorList>
    </citation>
    <scope>NUCLEOTIDE SEQUENCE</scope>
    <source>
        <strain evidence="2">CBS 130266</strain>
    </source>
</reference>
<keyword evidence="3" id="KW-1185">Reference proteome</keyword>
<feature type="region of interest" description="Disordered" evidence="1">
    <location>
        <begin position="40"/>
        <end position="93"/>
    </location>
</feature>
<proteinExistence type="predicted"/>
<accession>A0A9P4NQ23</accession>
<evidence type="ECO:0000256" key="1">
    <source>
        <dbReference type="SAM" id="MobiDB-lite"/>
    </source>
</evidence>
<sequence length="105" mass="11624">MHGLAFTAVLLMDAQKRFNQQLASSGANVVQARAKNNECRDRVEMSERNSLAAGGEKHQKAQAPKPSFRLRLASPSKRKHYNHCPVQGKEPHIDLSLCDSSASRI</sequence>